<dbReference type="EMBL" id="VFIY01000014">
    <property type="protein sequence ID" value="TPD59289.1"/>
    <property type="molecule type" value="Genomic_DNA"/>
</dbReference>
<evidence type="ECO:0000313" key="5">
    <source>
        <dbReference type="EMBL" id="TPD59289.1"/>
    </source>
</evidence>
<proteinExistence type="inferred from homology"/>
<dbReference type="PIRSF" id="PIRSF001365">
    <property type="entry name" value="DHDPS"/>
    <property type="match status" value="1"/>
</dbReference>
<sequence>MTRQPLHGIIAAVATPLKKNLRPDYDLFISHCRHLLDAGCHGLGILGSTGEANSIHLDDRIKLIERAAEFLPKETLLVGTGSCAIAEAVQLSRCAAENGIKNLLVLPPFYYTPVTDTGIRRYYDLLIEGINDPEVCIFLYNFPKLTGYRFTSAVINDLIDRHGDTIAGLKDSSGDLEGMMDYLTISPSFRVFSGTEEYLLDMIQAGGAGCISATINITSSMARAVWDSHAPHLQNHLTELRTAIQAHPLVPAVKAILASQSGIPAWRTMAPPYVPLEGETERQLLDTLGELQRKDPRS</sequence>
<dbReference type="Pfam" id="PF00701">
    <property type="entry name" value="DHDPS"/>
    <property type="match status" value="1"/>
</dbReference>
<dbReference type="GO" id="GO:0008840">
    <property type="term" value="F:4-hydroxy-tetrahydrodipicolinate synthase activity"/>
    <property type="evidence" value="ECO:0007669"/>
    <property type="project" value="TreeGrafter"/>
</dbReference>
<dbReference type="InterPro" id="IPR013785">
    <property type="entry name" value="Aldolase_TIM"/>
</dbReference>
<keyword evidence="6" id="KW-1185">Reference proteome</keyword>
<feature type="binding site" evidence="4">
    <location>
        <position position="49"/>
    </location>
    <ligand>
        <name>pyruvate</name>
        <dbReference type="ChEBI" id="CHEBI:15361"/>
    </ligand>
</feature>
<dbReference type="CDD" id="cd00408">
    <property type="entry name" value="DHDPS-like"/>
    <property type="match status" value="1"/>
</dbReference>
<dbReference type="Gene3D" id="3.20.20.70">
    <property type="entry name" value="Aldolase class I"/>
    <property type="match status" value="1"/>
</dbReference>
<dbReference type="InterPro" id="IPR002220">
    <property type="entry name" value="DapA-like"/>
</dbReference>
<accession>A0A501PFP5</accession>
<comment type="similarity">
    <text evidence="2">Belongs to the DapA family.</text>
</comment>
<dbReference type="PRINTS" id="PR00146">
    <property type="entry name" value="DHPICSNTHASE"/>
</dbReference>
<name>A0A501PFP5_9PROT</name>
<dbReference type="Proteomes" id="UP000319148">
    <property type="component" value="Unassembled WGS sequence"/>
</dbReference>
<dbReference type="PANTHER" id="PTHR12128">
    <property type="entry name" value="DIHYDRODIPICOLINATE SYNTHASE"/>
    <property type="match status" value="1"/>
</dbReference>
<organism evidence="5 6">
    <name type="scientific">Emcibacter nanhaiensis</name>
    <dbReference type="NCBI Taxonomy" id="1505037"/>
    <lineage>
        <taxon>Bacteria</taxon>
        <taxon>Pseudomonadati</taxon>
        <taxon>Pseudomonadota</taxon>
        <taxon>Alphaproteobacteria</taxon>
        <taxon>Emcibacterales</taxon>
        <taxon>Emcibacteraceae</taxon>
        <taxon>Emcibacter</taxon>
    </lineage>
</organism>
<keyword evidence="1 2" id="KW-0456">Lyase</keyword>
<gene>
    <name evidence="5" type="ORF">FIV46_10860</name>
</gene>
<evidence type="ECO:0000256" key="1">
    <source>
        <dbReference type="ARBA" id="ARBA00023239"/>
    </source>
</evidence>
<comment type="caution">
    <text evidence="5">The sequence shown here is derived from an EMBL/GenBank/DDBJ whole genome shotgun (WGS) entry which is preliminary data.</text>
</comment>
<dbReference type="AlphaFoldDB" id="A0A501PFP5"/>
<reference evidence="6" key="1">
    <citation type="submission" date="2019-06" db="EMBL/GenBank/DDBJ databases">
        <title>The complete genome of Emcibacter congregatus ZYLT.</title>
        <authorList>
            <person name="Zhao Z."/>
        </authorList>
    </citation>
    <scope>NUCLEOTIDE SEQUENCE [LARGE SCALE GENOMIC DNA]</scope>
    <source>
        <strain evidence="6">MCCC 1A06723</strain>
    </source>
</reference>
<feature type="active site" description="Schiff-base intermediate with substrate" evidence="3">
    <location>
        <position position="170"/>
    </location>
</feature>
<feature type="binding site" evidence="4">
    <location>
        <position position="211"/>
    </location>
    <ligand>
        <name>pyruvate</name>
        <dbReference type="ChEBI" id="CHEBI:15361"/>
    </ligand>
</feature>
<protein>
    <submittedName>
        <fullName evidence="5">Dihydrodipicolinate synthase family protein</fullName>
    </submittedName>
</protein>
<dbReference type="SMART" id="SM01130">
    <property type="entry name" value="DHDPS"/>
    <property type="match status" value="1"/>
</dbReference>
<dbReference type="PANTHER" id="PTHR12128:SF67">
    <property type="entry name" value="BLR3884 PROTEIN"/>
    <property type="match status" value="1"/>
</dbReference>
<feature type="active site" description="Proton donor/acceptor" evidence="3">
    <location>
        <position position="140"/>
    </location>
</feature>
<evidence type="ECO:0000256" key="4">
    <source>
        <dbReference type="PIRSR" id="PIRSR001365-2"/>
    </source>
</evidence>
<evidence type="ECO:0000256" key="3">
    <source>
        <dbReference type="PIRSR" id="PIRSR001365-1"/>
    </source>
</evidence>
<evidence type="ECO:0000256" key="2">
    <source>
        <dbReference type="PIRNR" id="PIRNR001365"/>
    </source>
</evidence>
<dbReference type="OrthoDB" id="7157803at2"/>
<dbReference type="SUPFAM" id="SSF51569">
    <property type="entry name" value="Aldolase"/>
    <property type="match status" value="1"/>
</dbReference>
<dbReference type="RefSeq" id="WP_139940953.1">
    <property type="nucleotide sequence ID" value="NZ_JBHSYP010000006.1"/>
</dbReference>
<evidence type="ECO:0000313" key="6">
    <source>
        <dbReference type="Proteomes" id="UP000319148"/>
    </source>
</evidence>